<evidence type="ECO:0000256" key="3">
    <source>
        <dbReference type="ARBA" id="ARBA00022617"/>
    </source>
</evidence>
<dbReference type="InterPro" id="IPR001199">
    <property type="entry name" value="Cyt_B5-like_heme/steroid-bd"/>
</dbReference>
<dbReference type="SUPFAM" id="SSF55856">
    <property type="entry name" value="Cytochrome b5-like heme/steroid binding domain"/>
    <property type="match status" value="1"/>
</dbReference>
<dbReference type="GO" id="GO:0046872">
    <property type="term" value="F:metal ion binding"/>
    <property type="evidence" value="ECO:0007669"/>
    <property type="project" value="UniProtKB-KW"/>
</dbReference>
<keyword evidence="2" id="KW-0963">Cytoplasm</keyword>
<evidence type="ECO:0000256" key="9">
    <source>
        <dbReference type="ARBA" id="ARBA00046139"/>
    </source>
</evidence>
<comment type="function">
    <text evidence="9">Radial spoke stalk protein that binds heme under oxidizing conditions. Required for the coordinated beating of multiple cilia maybe by functioning in a redox signaling pathway.</text>
</comment>
<gene>
    <name evidence="11" type="ORF">PBRA_003173</name>
</gene>
<keyword evidence="3" id="KW-0349">Heme</keyword>
<keyword evidence="5" id="KW-0408">Iron</keyword>
<dbReference type="PROSITE" id="PS50255">
    <property type="entry name" value="CYTOCHROME_B5_2"/>
    <property type="match status" value="1"/>
</dbReference>
<dbReference type="EMBL" id="CDSF01000144">
    <property type="protein sequence ID" value="CEP03412.1"/>
    <property type="molecule type" value="Genomic_DNA"/>
</dbReference>
<dbReference type="AlphaFoldDB" id="A0A0G4J7A9"/>
<evidence type="ECO:0000259" key="10">
    <source>
        <dbReference type="PROSITE" id="PS50255"/>
    </source>
</evidence>
<keyword evidence="7" id="KW-0966">Cell projection</keyword>
<dbReference type="InterPro" id="IPR036400">
    <property type="entry name" value="Cyt_B5-like_heme/steroid_sf"/>
</dbReference>
<comment type="subcellular location">
    <subcellularLocation>
        <location evidence="1">Cytoplasm</location>
        <location evidence="1">Cytoskeleton</location>
        <location evidence="1">Cilium axoneme</location>
    </subcellularLocation>
</comment>
<evidence type="ECO:0000256" key="6">
    <source>
        <dbReference type="ARBA" id="ARBA00023212"/>
    </source>
</evidence>
<dbReference type="PANTHER" id="PTHR21281:SF0">
    <property type="entry name" value="CYTOCHROME B5 DOMAIN-CONTAINING PROTEIN 1"/>
    <property type="match status" value="1"/>
</dbReference>
<evidence type="ECO:0000256" key="1">
    <source>
        <dbReference type="ARBA" id="ARBA00004430"/>
    </source>
</evidence>
<reference evidence="11 12" key="1">
    <citation type="submission" date="2015-02" db="EMBL/GenBank/DDBJ databases">
        <authorList>
            <person name="Chooi Y.-H."/>
        </authorList>
    </citation>
    <scope>NUCLEOTIDE SEQUENCE [LARGE SCALE GENOMIC DNA]</scope>
    <source>
        <strain evidence="11">E3</strain>
    </source>
</reference>
<dbReference type="Gene3D" id="3.10.120.10">
    <property type="entry name" value="Cytochrome b5-like heme/steroid binding domain"/>
    <property type="match status" value="1"/>
</dbReference>
<accession>A0A0G4J7A9</accession>
<organism evidence="11 12">
    <name type="scientific">Plasmodiophora brassicae</name>
    <name type="common">Clubroot disease agent</name>
    <dbReference type="NCBI Taxonomy" id="37360"/>
    <lineage>
        <taxon>Eukaryota</taxon>
        <taxon>Sar</taxon>
        <taxon>Rhizaria</taxon>
        <taxon>Endomyxa</taxon>
        <taxon>Phytomyxea</taxon>
        <taxon>Plasmodiophorida</taxon>
        <taxon>Plasmodiophoridae</taxon>
        <taxon>Plasmodiophora</taxon>
    </lineage>
</organism>
<dbReference type="CDD" id="cd17039">
    <property type="entry name" value="Ubl_ubiquitin_like"/>
    <property type="match status" value="1"/>
</dbReference>
<dbReference type="GO" id="GO:0005930">
    <property type="term" value="C:axoneme"/>
    <property type="evidence" value="ECO:0007669"/>
    <property type="project" value="UniProtKB-SubCell"/>
</dbReference>
<protein>
    <recommendedName>
        <fullName evidence="8">Cytochrome b5 domain-containing protein 1</fullName>
    </recommendedName>
</protein>
<keyword evidence="4" id="KW-0479">Metal-binding</keyword>
<dbReference type="STRING" id="37360.A0A0G4J7A9"/>
<proteinExistence type="predicted"/>
<dbReference type="PANTHER" id="PTHR21281">
    <property type="entry name" value="CYTOCHROME B5 DOMAIN-CONTAINING PROTEIN 1"/>
    <property type="match status" value="1"/>
</dbReference>
<evidence type="ECO:0000256" key="5">
    <source>
        <dbReference type="ARBA" id="ARBA00023004"/>
    </source>
</evidence>
<evidence type="ECO:0000313" key="12">
    <source>
        <dbReference type="Proteomes" id="UP000039324"/>
    </source>
</evidence>
<evidence type="ECO:0000256" key="4">
    <source>
        <dbReference type="ARBA" id="ARBA00022723"/>
    </source>
</evidence>
<evidence type="ECO:0000313" key="11">
    <source>
        <dbReference type="EMBL" id="CEP03412.1"/>
    </source>
</evidence>
<evidence type="ECO:0000256" key="2">
    <source>
        <dbReference type="ARBA" id="ARBA00022490"/>
    </source>
</evidence>
<evidence type="ECO:0000256" key="7">
    <source>
        <dbReference type="ARBA" id="ARBA00023273"/>
    </source>
</evidence>
<dbReference type="OrthoDB" id="260091at2759"/>
<dbReference type="InterPro" id="IPR052320">
    <property type="entry name" value="Cytochrome_b5_domain"/>
</dbReference>
<dbReference type="OMA" id="DLTHFFH"/>
<feature type="domain" description="Cytochrome b5 heme-binding" evidence="10">
    <location>
        <begin position="10"/>
        <end position="148"/>
    </location>
</feature>
<sequence length="244" mass="27663">MASPDESPATRYYSESEVAAHNVYNDAWVSLFGKVLDITPLIAEYLGTRGKRLGAPRPDGRLEPMTDGADSILTVPLVRFAGQDITHWFDPKSSQVRTHVDPVSNLTMPYTPHGRFIHVPPNEPSSRWSTNIAVPWWQDEQYIVGNLTKKSRSLRVVNTLTHQTHVFEVCSEETIKDIQRRYVLFNEHAGSYTWKCLGRVLDLHKTLEENGIADESEEMASLGINEQQHLPSLQLYYNDDLSVA</sequence>
<name>A0A0G4J7A9_PLABS</name>
<evidence type="ECO:0000256" key="8">
    <source>
        <dbReference type="ARBA" id="ARBA00040649"/>
    </source>
</evidence>
<dbReference type="Proteomes" id="UP000039324">
    <property type="component" value="Unassembled WGS sequence"/>
</dbReference>
<keyword evidence="12" id="KW-1185">Reference proteome</keyword>
<keyword evidence="6" id="KW-0206">Cytoskeleton</keyword>